<dbReference type="OrthoDB" id="1577640at2759"/>
<dbReference type="RefSeq" id="XP_025570394.1">
    <property type="nucleotide sequence ID" value="XM_025722966.1"/>
</dbReference>
<dbReference type="GeneID" id="37227831"/>
<organism evidence="5 6">
    <name type="scientific">Aspergillus ibericus CBS 121593</name>
    <dbReference type="NCBI Taxonomy" id="1448316"/>
    <lineage>
        <taxon>Eukaryota</taxon>
        <taxon>Fungi</taxon>
        <taxon>Dikarya</taxon>
        <taxon>Ascomycota</taxon>
        <taxon>Pezizomycotina</taxon>
        <taxon>Eurotiomycetes</taxon>
        <taxon>Eurotiomycetidae</taxon>
        <taxon>Eurotiales</taxon>
        <taxon>Aspergillaceae</taxon>
        <taxon>Aspergillus</taxon>
        <taxon>Aspergillus subgen. Circumdati</taxon>
    </lineage>
</organism>
<evidence type="ECO:0000256" key="1">
    <source>
        <dbReference type="ARBA" id="ARBA00022737"/>
    </source>
</evidence>
<gene>
    <name evidence="5" type="ORF">BO80DRAFT_468932</name>
</gene>
<accession>A0A395GL85</accession>
<dbReference type="Pfam" id="PF23397">
    <property type="entry name" value="DUF7104"/>
    <property type="match status" value="5"/>
</dbReference>
<dbReference type="SUPFAM" id="SSF52540">
    <property type="entry name" value="P-loop containing nucleoside triphosphate hydrolases"/>
    <property type="match status" value="1"/>
</dbReference>
<dbReference type="PANTHER" id="PTHR10039:SF16">
    <property type="entry name" value="GPI INOSITOL-DEACYLASE"/>
    <property type="match status" value="1"/>
</dbReference>
<feature type="domain" description="NWD NACHT-NTPase N-terminal" evidence="3">
    <location>
        <begin position="124"/>
        <end position="286"/>
    </location>
</feature>
<dbReference type="Gene3D" id="3.40.50.300">
    <property type="entry name" value="P-loop containing nucleotide triphosphate hydrolases"/>
    <property type="match status" value="1"/>
</dbReference>
<keyword evidence="6" id="KW-1185">Reference proteome</keyword>
<dbReference type="Pfam" id="PF24883">
    <property type="entry name" value="NPHP3_N"/>
    <property type="match status" value="1"/>
</dbReference>
<dbReference type="InterPro" id="IPR027417">
    <property type="entry name" value="P-loop_NTPase"/>
</dbReference>
<dbReference type="InterPro" id="IPR056884">
    <property type="entry name" value="NPHP3-like_N"/>
</dbReference>
<evidence type="ECO:0000313" key="6">
    <source>
        <dbReference type="Proteomes" id="UP000249402"/>
    </source>
</evidence>
<dbReference type="Proteomes" id="UP000249402">
    <property type="component" value="Unassembled WGS sequence"/>
</dbReference>
<evidence type="ECO:0000259" key="3">
    <source>
        <dbReference type="Pfam" id="PF17100"/>
    </source>
</evidence>
<keyword evidence="1" id="KW-0677">Repeat</keyword>
<feature type="compositionally biased region" description="Polar residues" evidence="2">
    <location>
        <begin position="43"/>
        <end position="52"/>
    </location>
</feature>
<dbReference type="Pfam" id="PF17100">
    <property type="entry name" value="NACHT_N"/>
    <property type="match status" value="1"/>
</dbReference>
<evidence type="ECO:0000256" key="2">
    <source>
        <dbReference type="SAM" id="MobiDB-lite"/>
    </source>
</evidence>
<reference evidence="5 6" key="1">
    <citation type="submission" date="2018-02" db="EMBL/GenBank/DDBJ databases">
        <title>The genomes of Aspergillus section Nigri reveals drivers in fungal speciation.</title>
        <authorList>
            <consortium name="DOE Joint Genome Institute"/>
            <person name="Vesth T.C."/>
            <person name="Nybo J."/>
            <person name="Theobald S."/>
            <person name="Brandl J."/>
            <person name="Frisvad J.C."/>
            <person name="Nielsen K.F."/>
            <person name="Lyhne E.K."/>
            <person name="Kogle M.E."/>
            <person name="Kuo A."/>
            <person name="Riley R."/>
            <person name="Clum A."/>
            <person name="Nolan M."/>
            <person name="Lipzen A."/>
            <person name="Salamov A."/>
            <person name="Henrissat B."/>
            <person name="Wiebenga A."/>
            <person name="De vries R.P."/>
            <person name="Grigoriev I.V."/>
            <person name="Mortensen U.H."/>
            <person name="Andersen M.R."/>
            <person name="Baker S.E."/>
        </authorList>
    </citation>
    <scope>NUCLEOTIDE SEQUENCE [LARGE SCALE GENOMIC DNA]</scope>
    <source>
        <strain evidence="5 6">CBS 121593</strain>
    </source>
</reference>
<sequence length="1618" mass="181365">MLRKLCATLCCARANSVDDVRHAHIHSVLTASRDEVQPEAEKSSTAGLSPLTSIEKEKDEDEAHHAQIHHVHSPGRNEVELGVKTNSTTKLSPSTSSDTKLKDLWKEAFNKLDPESRRWLSTGDPLSTTDAIDQVIKETKEKYTEYKNKELAIRKRDGGQMKVREIAGNMLTWALRAQDAVKAVVAFDPSGHASSAWTVVSLGLTMINNDIERRDAIFQASEYLAGKLAYFSIMDTEYRYQGIKDFKGLEDALVGAYTAILEYSAEVKKRYHESTAARIGNALISLTEQPLQQLKESVESWCAEVVRWADLTDHSHKEAQARSILIAIDNVTEESRKSQAMIFDAEEERILDWLSAVSYSDIHNSAQKCRTSKTGDWFIESEIYHRWKNSSGKMLWLHGVAGCGKTVLCSTIIEDIARICWDDQAKRYAYWYFKFDNFETHKVEHMVRSAIRQLCPIPLPEVIRKAWKTHSRKGSQPNLQDLLEILHKVLAGLDGEAFIILDAMDECPESPDHSERSSLLSLLIHLLEQHTNVHILATGRPEADIRTRLDGHMALDLEKKLEPDVERFVRLRVRNGNLAGFGEKITTMIIHELLQISERRFRWADLQLKRLEDCNTHAQIEETLKTIPPTLESTYRDVLDRIKPKDQDIARSILIWLSFSVRPLTMREAASAVGLLAPDRVVDICTTSFVTVGKPDSSGESDGVEEYIRLAHFSVKEFLVPQGTACAKHWCQFSPSAGHLLIAEQTLSRLLDQTERVTGATAVEQPLLAYAAESWPEHVQELTSMAHEYTGLKGKIDQLFCHSTVYHNWQCLLGLDDDESLPPIGAASKFGFQHAVEALLAQGADPLEKIARSYYFTYPFLVAAEEAQLDILDCLLQNVSVTANMAERILGVVKHEGSGVGSLERVMDRLLDAKAMFDESAEQDNIIDERMVMAAAENQASGLELMTIFLGRFEKERRVSVPITDDIVVCVIKNWHAGRDMLALLFNKRNADVRVTSEIVDALTHPLHARVEVLELFVRERAADFLVDEVSMEGLAAKGSQKSMELVMEAHAEDIRITEDLVVAAASNWYGAGALRALLAKRPPGFAITEQMLDTALKNLHAGLEVMEALLDACGPDFPVGENIMQEAVSTTWGYGLDIVKLFLRRQQAGFVISEAVLARAAGNTVPTIGRQMLELLINNGGSGITITEDVLLEAAANGNSPAMAYLLELEGQTKERLLPITEEVFSNVVRRHDAECLETVLRRRPEIRVPEEAFVSACHSQKKLSLLLEQPYDILPIKDMLEAIASNQDIDGEPLTLLLDRQLVEVDEQLVETVARNSFALKILYSRNPNFPITQQAMVRAAEDPAARRFLLDTRIDDVRISEELMIPLLTGDDPLPDVQRILAHFGPKVPITENVLAAAARAGHYYGLSIFQLLLPEWNPAISISEKVLTIAAFWSFPAFQWLLLERGCAEQLTDEVLVAAAGNGYNELQWLIREQLINLQQTWKAIWRFDHDYGFRLGELRKDAAENILSYTLAVDMSENMFEGASIVRDKDGTCAFDGLVRILLTCGFVNLASERLMEMVLERASKEVVNEFLEKASEISVTETHIQALGRNPMLSEKQREELTPLLAGRMHVE</sequence>
<proteinExistence type="predicted"/>
<dbReference type="STRING" id="1448316.A0A395GL85"/>
<feature type="region of interest" description="Disordered" evidence="2">
    <location>
        <begin position="57"/>
        <end position="79"/>
    </location>
</feature>
<dbReference type="PANTHER" id="PTHR10039">
    <property type="entry name" value="AMELOGENIN"/>
    <property type="match status" value="1"/>
</dbReference>
<dbReference type="InterPro" id="IPR031359">
    <property type="entry name" value="NACHT_N"/>
</dbReference>
<evidence type="ECO:0000313" key="5">
    <source>
        <dbReference type="EMBL" id="RAK96066.1"/>
    </source>
</evidence>
<dbReference type="InterPro" id="IPR055530">
    <property type="entry name" value="DUF7104"/>
</dbReference>
<evidence type="ECO:0008006" key="7">
    <source>
        <dbReference type="Google" id="ProtNLM"/>
    </source>
</evidence>
<feature type="compositionally biased region" description="Basic and acidic residues" evidence="2">
    <location>
        <begin position="33"/>
        <end position="42"/>
    </location>
</feature>
<name>A0A395GL85_9EURO</name>
<dbReference type="EMBL" id="KZ824481">
    <property type="protein sequence ID" value="RAK96066.1"/>
    <property type="molecule type" value="Genomic_DNA"/>
</dbReference>
<protein>
    <recommendedName>
        <fullName evidence="7">NACHT domain-containing protein</fullName>
    </recommendedName>
</protein>
<dbReference type="VEuPathDB" id="FungiDB:BO80DRAFT_468932"/>
<feature type="domain" description="Nephrocystin 3-like N-terminal" evidence="4">
    <location>
        <begin position="374"/>
        <end position="540"/>
    </location>
</feature>
<evidence type="ECO:0000259" key="4">
    <source>
        <dbReference type="Pfam" id="PF24883"/>
    </source>
</evidence>
<feature type="region of interest" description="Disordered" evidence="2">
    <location>
        <begin position="33"/>
        <end position="52"/>
    </location>
</feature>